<accession>A0AAV4PGK7</accession>
<sequence length="79" mass="9200">MESYCFEKLRWEKTDAGISPSSHYPHHSPFKYATLTSPHNYFPLHWKVVGDIRSLTQRNVCSTSCDIKLAYFKNYVAVT</sequence>
<protein>
    <submittedName>
        <fullName evidence="1">Uncharacterized protein</fullName>
    </submittedName>
</protein>
<reference evidence="1 2" key="1">
    <citation type="submission" date="2021-06" db="EMBL/GenBank/DDBJ databases">
        <title>Caerostris extrusa draft genome.</title>
        <authorList>
            <person name="Kono N."/>
            <person name="Arakawa K."/>
        </authorList>
    </citation>
    <scope>NUCLEOTIDE SEQUENCE [LARGE SCALE GENOMIC DNA]</scope>
</reference>
<organism evidence="1 2">
    <name type="scientific">Caerostris extrusa</name>
    <name type="common">Bark spider</name>
    <name type="synonym">Caerostris bankana</name>
    <dbReference type="NCBI Taxonomy" id="172846"/>
    <lineage>
        <taxon>Eukaryota</taxon>
        <taxon>Metazoa</taxon>
        <taxon>Ecdysozoa</taxon>
        <taxon>Arthropoda</taxon>
        <taxon>Chelicerata</taxon>
        <taxon>Arachnida</taxon>
        <taxon>Araneae</taxon>
        <taxon>Araneomorphae</taxon>
        <taxon>Entelegynae</taxon>
        <taxon>Araneoidea</taxon>
        <taxon>Araneidae</taxon>
        <taxon>Caerostris</taxon>
    </lineage>
</organism>
<keyword evidence="2" id="KW-1185">Reference proteome</keyword>
<dbReference type="Proteomes" id="UP001054945">
    <property type="component" value="Unassembled WGS sequence"/>
</dbReference>
<dbReference type="EMBL" id="BPLR01004656">
    <property type="protein sequence ID" value="GIX96487.1"/>
    <property type="molecule type" value="Genomic_DNA"/>
</dbReference>
<gene>
    <name evidence="1" type="ORF">CEXT_261711</name>
</gene>
<dbReference type="AlphaFoldDB" id="A0AAV4PGK7"/>
<proteinExistence type="predicted"/>
<name>A0AAV4PGK7_CAEEX</name>
<evidence type="ECO:0000313" key="1">
    <source>
        <dbReference type="EMBL" id="GIX96487.1"/>
    </source>
</evidence>
<evidence type="ECO:0000313" key="2">
    <source>
        <dbReference type="Proteomes" id="UP001054945"/>
    </source>
</evidence>
<comment type="caution">
    <text evidence="1">The sequence shown here is derived from an EMBL/GenBank/DDBJ whole genome shotgun (WGS) entry which is preliminary data.</text>
</comment>